<dbReference type="RefSeq" id="WP_168884279.1">
    <property type="nucleotide sequence ID" value="NZ_JABAIL010000007.1"/>
</dbReference>
<protein>
    <submittedName>
        <fullName evidence="2">DUF898 domain-containing protein</fullName>
    </submittedName>
</protein>
<name>A0A7X8SNT1_9BACT</name>
<feature type="transmembrane region" description="Helical" evidence="1">
    <location>
        <begin position="17"/>
        <end position="38"/>
    </location>
</feature>
<evidence type="ECO:0000256" key="1">
    <source>
        <dbReference type="SAM" id="Phobius"/>
    </source>
</evidence>
<keyword evidence="1" id="KW-1133">Transmembrane helix</keyword>
<dbReference type="Proteomes" id="UP000585050">
    <property type="component" value="Unassembled WGS sequence"/>
</dbReference>
<dbReference type="InterPro" id="IPR010295">
    <property type="entry name" value="DUF898"/>
</dbReference>
<sequence length="315" mass="35943">MQNTKTRLQFRGSGSEYFGIEIVNYFLTGITLGMYYPWAKAKKLKYLYGSTSLQNERFTFHGTGKEMFKGFIKVVALMIAFYVGMVGLAMTGDSTLLAIGIGVFYIGLFLLIPIAIHGSLRYRLSRTSLKSIHFGYRGEVGELIKKYFKGLFLSLITLNFYAPWFIVELRKYIIGNIRYGDVEMKFTGKGEELFKIYLKGLILTMITFGIYGFWFQAAVLRYEYEHMKVVQNGKELDMDLDVTGGELFGLILVNLLIVMFTFGLGAPFVTIRTMKFIAERITIIGELDLDIVQQTEEDYKDATGEDMLDALEIEL</sequence>
<dbReference type="EMBL" id="JABAIL010000007">
    <property type="protein sequence ID" value="NLR93563.1"/>
    <property type="molecule type" value="Genomic_DNA"/>
</dbReference>
<dbReference type="Pfam" id="PF05987">
    <property type="entry name" value="DUF898"/>
    <property type="match status" value="2"/>
</dbReference>
<feature type="transmembrane region" description="Helical" evidence="1">
    <location>
        <begin position="247"/>
        <end position="271"/>
    </location>
</feature>
<feature type="transmembrane region" description="Helical" evidence="1">
    <location>
        <begin position="96"/>
        <end position="116"/>
    </location>
</feature>
<keyword evidence="1" id="KW-0812">Transmembrane</keyword>
<accession>A0A7X8SNT1</accession>
<evidence type="ECO:0000313" key="3">
    <source>
        <dbReference type="Proteomes" id="UP000585050"/>
    </source>
</evidence>
<comment type="caution">
    <text evidence="2">The sequence shown here is derived from an EMBL/GenBank/DDBJ whole genome shotgun (WGS) entry which is preliminary data.</text>
</comment>
<feature type="transmembrane region" description="Helical" evidence="1">
    <location>
        <begin position="70"/>
        <end position="90"/>
    </location>
</feature>
<keyword evidence="1" id="KW-0472">Membrane</keyword>
<evidence type="ECO:0000313" key="2">
    <source>
        <dbReference type="EMBL" id="NLR93563.1"/>
    </source>
</evidence>
<dbReference type="AlphaFoldDB" id="A0A7X8SNT1"/>
<gene>
    <name evidence="2" type="ORF">HGP29_20360</name>
</gene>
<feature type="transmembrane region" description="Helical" evidence="1">
    <location>
        <begin position="196"/>
        <end position="217"/>
    </location>
</feature>
<organism evidence="2 3">
    <name type="scientific">Flammeovirga agarivorans</name>
    <dbReference type="NCBI Taxonomy" id="2726742"/>
    <lineage>
        <taxon>Bacteria</taxon>
        <taxon>Pseudomonadati</taxon>
        <taxon>Bacteroidota</taxon>
        <taxon>Cytophagia</taxon>
        <taxon>Cytophagales</taxon>
        <taxon>Flammeovirgaceae</taxon>
        <taxon>Flammeovirga</taxon>
    </lineage>
</organism>
<keyword evidence="3" id="KW-1185">Reference proteome</keyword>
<reference evidence="2 3" key="1">
    <citation type="submission" date="2020-04" db="EMBL/GenBank/DDBJ databases">
        <title>Flammeovirga sp. SR4, a novel species isolated from seawater.</title>
        <authorList>
            <person name="Wang X."/>
        </authorList>
    </citation>
    <scope>NUCLEOTIDE SEQUENCE [LARGE SCALE GENOMIC DNA]</scope>
    <source>
        <strain evidence="2 3">SR4</strain>
    </source>
</reference>
<proteinExistence type="predicted"/>